<organism evidence="1 2">
    <name type="scientific">Desulfocucumis palustris</name>
    <dbReference type="NCBI Taxonomy" id="1898651"/>
    <lineage>
        <taxon>Bacteria</taxon>
        <taxon>Bacillati</taxon>
        <taxon>Bacillota</taxon>
        <taxon>Clostridia</taxon>
        <taxon>Eubacteriales</taxon>
        <taxon>Desulfocucumaceae</taxon>
        <taxon>Desulfocucumis</taxon>
    </lineage>
</organism>
<accession>A0A2L2X9K1</accession>
<evidence type="ECO:0000313" key="2">
    <source>
        <dbReference type="Proteomes" id="UP000239549"/>
    </source>
</evidence>
<keyword evidence="2" id="KW-1185">Reference proteome</keyword>
<proteinExistence type="predicted"/>
<evidence type="ECO:0000313" key="1">
    <source>
        <dbReference type="EMBL" id="GBF32720.1"/>
    </source>
</evidence>
<name>A0A2L2X9K1_9FIRM</name>
<protein>
    <submittedName>
        <fullName evidence="1">Uncharacterized protein</fullName>
    </submittedName>
</protein>
<dbReference type="Proteomes" id="UP000239549">
    <property type="component" value="Unassembled WGS sequence"/>
</dbReference>
<dbReference type="AlphaFoldDB" id="A0A2L2X9K1"/>
<comment type="caution">
    <text evidence="1">The sequence shown here is derived from an EMBL/GenBank/DDBJ whole genome shotgun (WGS) entry which is preliminary data.</text>
</comment>
<reference evidence="2" key="1">
    <citation type="submission" date="2018-02" db="EMBL/GenBank/DDBJ databases">
        <title>Genome sequence of Desulfocucumis palustris strain NAW-5.</title>
        <authorList>
            <person name="Watanabe M."/>
            <person name="Kojima H."/>
            <person name="Fukui M."/>
        </authorList>
    </citation>
    <scope>NUCLEOTIDE SEQUENCE [LARGE SCALE GENOMIC DNA]</scope>
    <source>
        <strain evidence="2">NAW-5</strain>
    </source>
</reference>
<dbReference type="EMBL" id="BFAV01000045">
    <property type="protein sequence ID" value="GBF32720.1"/>
    <property type="molecule type" value="Genomic_DNA"/>
</dbReference>
<gene>
    <name evidence="1" type="ORF">DCCM_0916</name>
</gene>
<sequence>MIISQAKNENKEDRLKITGPLAILLPEMISIFTAFHRRHAGLKFWNGLPGDALS</sequence>